<dbReference type="Pfam" id="PF13038">
    <property type="entry name" value="DUF3899"/>
    <property type="match status" value="1"/>
</dbReference>
<organism evidence="3 4">
    <name type="scientific">Ligilactobacillus pabuli</name>
    <dbReference type="NCBI Taxonomy" id="2886039"/>
    <lineage>
        <taxon>Bacteria</taxon>
        <taxon>Bacillati</taxon>
        <taxon>Bacillota</taxon>
        <taxon>Bacilli</taxon>
        <taxon>Lactobacillales</taxon>
        <taxon>Lactobacillaceae</taxon>
        <taxon>Ligilactobacillus</taxon>
    </lineage>
</organism>
<feature type="domain" description="DUF3899" evidence="2">
    <location>
        <begin position="40"/>
        <end position="121"/>
    </location>
</feature>
<protein>
    <recommendedName>
        <fullName evidence="2">DUF3899 domain-containing protein</fullName>
    </recommendedName>
</protein>
<feature type="transmembrane region" description="Helical" evidence="1">
    <location>
        <begin position="101"/>
        <end position="119"/>
    </location>
</feature>
<keyword evidence="4" id="KW-1185">Reference proteome</keyword>
<reference evidence="3" key="1">
    <citation type="journal article" date="2022" name="Int. J. Syst. Evol. Microbiol.">
        <title>A novel species of lactic acid bacteria, Ligilactobacillus pabuli sp. nov., isolated from alfalfa silage.</title>
        <authorList>
            <person name="Tohno M."/>
            <person name="Tanizawa Y."/>
            <person name="Sawada H."/>
            <person name="Sakamoto M."/>
            <person name="Ohkuma M."/>
            <person name="Kobayashi H."/>
        </authorList>
    </citation>
    <scope>NUCLEOTIDE SEQUENCE</scope>
    <source>
        <strain evidence="3">AF129</strain>
    </source>
</reference>
<keyword evidence="1" id="KW-0472">Membrane</keyword>
<keyword evidence="1" id="KW-1133">Transmembrane helix</keyword>
<evidence type="ECO:0000256" key="1">
    <source>
        <dbReference type="SAM" id="Phobius"/>
    </source>
</evidence>
<evidence type="ECO:0000313" key="4">
    <source>
        <dbReference type="Proteomes" id="UP001055149"/>
    </source>
</evidence>
<dbReference type="EMBL" id="BQXH01000019">
    <property type="protein sequence ID" value="GKS82105.1"/>
    <property type="molecule type" value="Genomic_DNA"/>
</dbReference>
<gene>
    <name evidence="3" type="ORF">LPAF129_17910</name>
</gene>
<proteinExistence type="predicted"/>
<sequence>MENFKKNLLVKFDLYALVITSVLALLGFLFKKQVLFSDGFFMLGLLVICVAIFDILLHASMMSGWFQHKHRGETDDEYQERKINVRDVAQRKNQPIHWDRLAVNGLLLGGWLIICAVLLTL</sequence>
<evidence type="ECO:0000259" key="2">
    <source>
        <dbReference type="Pfam" id="PF13038"/>
    </source>
</evidence>
<keyword evidence="1" id="KW-0812">Transmembrane</keyword>
<dbReference type="RefSeq" id="WP_244056376.1">
    <property type="nucleotide sequence ID" value="NZ_BQXH01000019.1"/>
</dbReference>
<feature type="transmembrane region" description="Helical" evidence="1">
    <location>
        <begin position="12"/>
        <end position="30"/>
    </location>
</feature>
<feature type="transmembrane region" description="Helical" evidence="1">
    <location>
        <begin position="42"/>
        <end position="61"/>
    </location>
</feature>
<dbReference type="InterPro" id="IPR025007">
    <property type="entry name" value="DUF3899"/>
</dbReference>
<comment type="caution">
    <text evidence="3">The sequence shown here is derived from an EMBL/GenBank/DDBJ whole genome shotgun (WGS) entry which is preliminary data.</text>
</comment>
<evidence type="ECO:0000313" key="3">
    <source>
        <dbReference type="EMBL" id="GKS82105.1"/>
    </source>
</evidence>
<dbReference type="Proteomes" id="UP001055149">
    <property type="component" value="Unassembled WGS sequence"/>
</dbReference>
<name>A0ABQ5JMI1_9LACO</name>
<accession>A0ABQ5JMI1</accession>